<name>A0A9N9FJX7_9GLOM</name>
<proteinExistence type="predicted"/>
<dbReference type="AlphaFoldDB" id="A0A9N9FJX7"/>
<dbReference type="EMBL" id="CAJVPV010002891">
    <property type="protein sequence ID" value="CAG8538619.1"/>
    <property type="molecule type" value="Genomic_DNA"/>
</dbReference>
<protein>
    <submittedName>
        <fullName evidence="3">9724_t:CDS:1</fullName>
    </submittedName>
</protein>
<feature type="region of interest" description="Disordered" evidence="1">
    <location>
        <begin position="171"/>
        <end position="190"/>
    </location>
</feature>
<keyword evidence="2" id="KW-1133">Transmembrane helix</keyword>
<organism evidence="3 4">
    <name type="scientific">Acaulospora morrowiae</name>
    <dbReference type="NCBI Taxonomy" id="94023"/>
    <lineage>
        <taxon>Eukaryota</taxon>
        <taxon>Fungi</taxon>
        <taxon>Fungi incertae sedis</taxon>
        <taxon>Mucoromycota</taxon>
        <taxon>Glomeromycotina</taxon>
        <taxon>Glomeromycetes</taxon>
        <taxon>Diversisporales</taxon>
        <taxon>Acaulosporaceae</taxon>
        <taxon>Acaulospora</taxon>
    </lineage>
</organism>
<evidence type="ECO:0000256" key="1">
    <source>
        <dbReference type="SAM" id="MobiDB-lite"/>
    </source>
</evidence>
<sequence length="215" mass="24613">DAPQIQVWDNLFRFEFLQSLGEKPHRLGFNFLIEYIHTAEVFVKIVRKHVPSAAQFIKTRNVKIHSSFQMTFVDTSPSQPLFPQPLAYFLVTQALLTVLVIGYFLHVQGVYFRRSKSVNHGATYEKYVLEKSVLEVTEVDGDVSFQECEKRDGDNVIMEAKTEIRGRGKEFASKNGKMNNNGKGEGEVQKGGIGNVILGELEKRRNFRNQTRENK</sequence>
<keyword evidence="2" id="KW-0472">Membrane</keyword>
<evidence type="ECO:0000313" key="4">
    <source>
        <dbReference type="Proteomes" id="UP000789342"/>
    </source>
</evidence>
<evidence type="ECO:0000256" key="2">
    <source>
        <dbReference type="SAM" id="Phobius"/>
    </source>
</evidence>
<accession>A0A9N9FJX7</accession>
<comment type="caution">
    <text evidence="3">The sequence shown here is derived from an EMBL/GenBank/DDBJ whole genome shotgun (WGS) entry which is preliminary data.</text>
</comment>
<gene>
    <name evidence="3" type="ORF">AMORRO_LOCUS5019</name>
</gene>
<evidence type="ECO:0000313" key="3">
    <source>
        <dbReference type="EMBL" id="CAG8538619.1"/>
    </source>
</evidence>
<keyword evidence="2" id="KW-0812">Transmembrane</keyword>
<reference evidence="3" key="1">
    <citation type="submission" date="2021-06" db="EMBL/GenBank/DDBJ databases">
        <authorList>
            <person name="Kallberg Y."/>
            <person name="Tangrot J."/>
            <person name="Rosling A."/>
        </authorList>
    </citation>
    <scope>NUCLEOTIDE SEQUENCE</scope>
    <source>
        <strain evidence="3">CL551</strain>
    </source>
</reference>
<feature type="non-terminal residue" evidence="3">
    <location>
        <position position="215"/>
    </location>
</feature>
<keyword evidence="4" id="KW-1185">Reference proteome</keyword>
<feature type="transmembrane region" description="Helical" evidence="2">
    <location>
        <begin position="86"/>
        <end position="106"/>
    </location>
</feature>
<dbReference type="Proteomes" id="UP000789342">
    <property type="component" value="Unassembled WGS sequence"/>
</dbReference>